<feature type="domain" description="Peptidase S9 prolyl oligopeptidase catalytic" evidence="1">
    <location>
        <begin position="434"/>
        <end position="643"/>
    </location>
</feature>
<dbReference type="SUPFAM" id="SSF53474">
    <property type="entry name" value="alpha/beta-Hydrolases"/>
    <property type="match status" value="1"/>
</dbReference>
<dbReference type="GO" id="GO:0008236">
    <property type="term" value="F:serine-type peptidase activity"/>
    <property type="evidence" value="ECO:0007669"/>
    <property type="project" value="InterPro"/>
</dbReference>
<evidence type="ECO:0000313" key="3">
    <source>
        <dbReference type="Proteomes" id="UP000054018"/>
    </source>
</evidence>
<gene>
    <name evidence="2" type="ORF">PISMIDRAFT_30261</name>
</gene>
<dbReference type="InterPro" id="IPR029058">
    <property type="entry name" value="AB_hydrolase_fold"/>
</dbReference>
<name>A0A0C9ZHJ6_9AGAM</name>
<evidence type="ECO:0000313" key="2">
    <source>
        <dbReference type="EMBL" id="KIK19458.1"/>
    </source>
</evidence>
<reference evidence="2 3" key="1">
    <citation type="submission" date="2014-04" db="EMBL/GenBank/DDBJ databases">
        <authorList>
            <consortium name="DOE Joint Genome Institute"/>
            <person name="Kuo A."/>
            <person name="Kohler A."/>
            <person name="Costa M.D."/>
            <person name="Nagy L.G."/>
            <person name="Floudas D."/>
            <person name="Copeland A."/>
            <person name="Barry K.W."/>
            <person name="Cichocki N."/>
            <person name="Veneault-Fourrey C."/>
            <person name="LaButti K."/>
            <person name="Lindquist E.A."/>
            <person name="Lipzen A."/>
            <person name="Lundell T."/>
            <person name="Morin E."/>
            <person name="Murat C."/>
            <person name="Sun H."/>
            <person name="Tunlid A."/>
            <person name="Henrissat B."/>
            <person name="Grigoriev I.V."/>
            <person name="Hibbett D.S."/>
            <person name="Martin F."/>
            <person name="Nordberg H.P."/>
            <person name="Cantor M.N."/>
            <person name="Hua S.X."/>
        </authorList>
    </citation>
    <scope>NUCLEOTIDE SEQUENCE [LARGE SCALE GENOMIC DNA]</scope>
    <source>
        <strain evidence="2 3">441</strain>
    </source>
</reference>
<protein>
    <recommendedName>
        <fullName evidence="1">Peptidase S9 prolyl oligopeptidase catalytic domain-containing protein</fullName>
    </recommendedName>
</protein>
<dbReference type="Gene3D" id="3.40.50.1820">
    <property type="entry name" value="alpha/beta hydrolase"/>
    <property type="match status" value="1"/>
</dbReference>
<dbReference type="AlphaFoldDB" id="A0A0C9ZHJ6"/>
<dbReference type="InterPro" id="IPR050585">
    <property type="entry name" value="Xaa-Pro_dipeptidyl-ppase/CocE"/>
</dbReference>
<keyword evidence="3" id="KW-1185">Reference proteome</keyword>
<accession>A0A0C9ZHJ6</accession>
<dbReference type="EMBL" id="KN833783">
    <property type="protein sequence ID" value="KIK19458.1"/>
    <property type="molecule type" value="Genomic_DNA"/>
</dbReference>
<organism evidence="2 3">
    <name type="scientific">Pisolithus microcarpus 441</name>
    <dbReference type="NCBI Taxonomy" id="765257"/>
    <lineage>
        <taxon>Eukaryota</taxon>
        <taxon>Fungi</taxon>
        <taxon>Dikarya</taxon>
        <taxon>Basidiomycota</taxon>
        <taxon>Agaricomycotina</taxon>
        <taxon>Agaricomycetes</taxon>
        <taxon>Agaricomycetidae</taxon>
        <taxon>Boletales</taxon>
        <taxon>Sclerodermatineae</taxon>
        <taxon>Pisolithaceae</taxon>
        <taxon>Pisolithus</taxon>
    </lineage>
</organism>
<dbReference type="Gene3D" id="2.120.10.30">
    <property type="entry name" value="TolB, C-terminal domain"/>
    <property type="match status" value="1"/>
</dbReference>
<sequence length="644" mass="71087">MSDQQTAPYGRWASDITPEFLVQSNIPFVDVFVDPLRSHLLPQIYHIERRAADNGRYVIVNTTTDVDVIPSPLSARTSVQEYGGAAAIAYGGVIYFSNFADNRVYKIIEGDTAEPVSPDNPSYRYANFAVHPEKQHLLVSILEDHTVDTPQTIITTLCVINTTRKAVFPLVSGADFYSSPGSLIYVADVITQPDTILLLNKQKVAGQMLKISVSYPSFANDTTLVFTSDESGYQNPFVYDTVTNTARPVLPSPIGRDFGSPAWTLGDYPYAIIDDGNTAAFVAFADGRTVLYTVNLTQVSRPDLRIFPFTVAGHLRLLHSSLHTSSLVFTAGSSETPGGIIRCDFDNQIVGRPDPQYTVLKASGSFTGYEGYIPHPEPITLPRDGKPLHVIYYAPKNPKYPGPTNPNEKPPCIVNVHGGPTSMEPQVLSLFKIYFTSRGYSWLDVNYGGSSGYGREYIGRLASNWGIVDVRDCYDAPRLLAAEANPRIDGSRVAIRGGSAGGYTTLASLCLESTPNTKYFKAATSLYGISDLLSLARDTHKFELKYMIKLLGGSVDDIPRVYKDRSPLYYAKNITVPLLVLQGAEDRVVPPEQAEKIVSEIQQSGGQDRVKYRKFPGEGHGWRLETTIKEAVQLEREWYETKLL</sequence>
<dbReference type="InterPro" id="IPR011042">
    <property type="entry name" value="6-blade_b-propeller_TolB-like"/>
</dbReference>
<reference evidence="3" key="2">
    <citation type="submission" date="2015-01" db="EMBL/GenBank/DDBJ databases">
        <title>Evolutionary Origins and Diversification of the Mycorrhizal Mutualists.</title>
        <authorList>
            <consortium name="DOE Joint Genome Institute"/>
            <consortium name="Mycorrhizal Genomics Consortium"/>
            <person name="Kohler A."/>
            <person name="Kuo A."/>
            <person name="Nagy L.G."/>
            <person name="Floudas D."/>
            <person name="Copeland A."/>
            <person name="Barry K.W."/>
            <person name="Cichocki N."/>
            <person name="Veneault-Fourrey C."/>
            <person name="LaButti K."/>
            <person name="Lindquist E.A."/>
            <person name="Lipzen A."/>
            <person name="Lundell T."/>
            <person name="Morin E."/>
            <person name="Murat C."/>
            <person name="Riley R."/>
            <person name="Ohm R."/>
            <person name="Sun H."/>
            <person name="Tunlid A."/>
            <person name="Henrissat B."/>
            <person name="Grigoriev I.V."/>
            <person name="Hibbett D.S."/>
            <person name="Martin F."/>
        </authorList>
    </citation>
    <scope>NUCLEOTIDE SEQUENCE [LARGE SCALE GENOMIC DNA]</scope>
    <source>
        <strain evidence="3">441</strain>
    </source>
</reference>
<dbReference type="InterPro" id="IPR001375">
    <property type="entry name" value="Peptidase_S9_cat"/>
</dbReference>
<dbReference type="Pfam" id="PF00326">
    <property type="entry name" value="Peptidase_S9"/>
    <property type="match status" value="1"/>
</dbReference>
<dbReference type="GO" id="GO:0006508">
    <property type="term" value="P:proteolysis"/>
    <property type="evidence" value="ECO:0007669"/>
    <property type="project" value="InterPro"/>
</dbReference>
<dbReference type="PANTHER" id="PTHR43056:SF5">
    <property type="entry name" value="PEPTIDASE S9 PROLYL OLIGOPEPTIDASE CATALYTIC DOMAIN-CONTAINING PROTEIN"/>
    <property type="match status" value="1"/>
</dbReference>
<dbReference type="SUPFAM" id="SSF82171">
    <property type="entry name" value="DPP6 N-terminal domain-like"/>
    <property type="match status" value="1"/>
</dbReference>
<dbReference type="STRING" id="765257.A0A0C9ZHJ6"/>
<proteinExistence type="predicted"/>
<dbReference type="PANTHER" id="PTHR43056">
    <property type="entry name" value="PEPTIDASE S9 PROLYL OLIGOPEPTIDASE"/>
    <property type="match status" value="1"/>
</dbReference>
<dbReference type="HOGENOM" id="CLU_012236_1_0_1"/>
<dbReference type="Proteomes" id="UP000054018">
    <property type="component" value="Unassembled WGS sequence"/>
</dbReference>
<evidence type="ECO:0000259" key="1">
    <source>
        <dbReference type="Pfam" id="PF00326"/>
    </source>
</evidence>
<dbReference type="OrthoDB" id="43744at2759"/>